<proteinExistence type="predicted"/>
<protein>
    <submittedName>
        <fullName evidence="1">Uncharacterized protein</fullName>
    </submittedName>
</protein>
<dbReference type="AlphaFoldDB" id="A0A6C0CI69"/>
<sequence length="178" mass="20571">MRKSPNPSAKALLSAYREMGQQDQSDFLRALEGDMFRLHVSDVCKTESDREILTDFAPEYRDVRETLLAPFHKVVQTVREAEKMAAYVIVTRPPASDFRLALFFAEDPNLYDTLFQQEYENDNADGRSQLKQSLHEFEFSKVIQLGGTPLETLRKIGLPVTSWVRYSEKGHSWSWDSF</sequence>
<dbReference type="EMBL" id="MN739411">
    <property type="protein sequence ID" value="QHT03369.1"/>
    <property type="molecule type" value="Genomic_DNA"/>
</dbReference>
<reference evidence="1" key="1">
    <citation type="journal article" date="2020" name="Nature">
        <title>Giant virus diversity and host interactions through global metagenomics.</title>
        <authorList>
            <person name="Schulz F."/>
            <person name="Roux S."/>
            <person name="Paez-Espino D."/>
            <person name="Jungbluth S."/>
            <person name="Walsh D.A."/>
            <person name="Denef V.J."/>
            <person name="McMahon K.D."/>
            <person name="Konstantinidis K.T."/>
            <person name="Eloe-Fadrosh E.A."/>
            <person name="Kyrpides N.C."/>
            <person name="Woyke T."/>
        </authorList>
    </citation>
    <scope>NUCLEOTIDE SEQUENCE</scope>
    <source>
        <strain evidence="1">GVMAG-M-3300021079-18</strain>
    </source>
</reference>
<evidence type="ECO:0000313" key="1">
    <source>
        <dbReference type="EMBL" id="QHT03369.1"/>
    </source>
</evidence>
<name>A0A6C0CI69_9ZZZZ</name>
<organism evidence="1">
    <name type="scientific">viral metagenome</name>
    <dbReference type="NCBI Taxonomy" id="1070528"/>
    <lineage>
        <taxon>unclassified sequences</taxon>
        <taxon>metagenomes</taxon>
        <taxon>organismal metagenomes</taxon>
    </lineage>
</organism>
<accession>A0A6C0CI69</accession>